<feature type="region of interest" description="Disordered" evidence="1">
    <location>
        <begin position="1"/>
        <end position="50"/>
    </location>
</feature>
<evidence type="ECO:0000313" key="2">
    <source>
        <dbReference type="EMBL" id="MET3545093.1"/>
    </source>
</evidence>
<evidence type="ECO:0000256" key="1">
    <source>
        <dbReference type="SAM" id="MobiDB-lite"/>
    </source>
</evidence>
<dbReference type="EMBL" id="JBEPLV010000002">
    <property type="protein sequence ID" value="MET3545093.1"/>
    <property type="molecule type" value="Genomic_DNA"/>
</dbReference>
<keyword evidence="3" id="KW-1185">Reference proteome</keyword>
<organism evidence="2 3">
    <name type="scientific">Paenibacillus favisporus</name>
    <dbReference type="NCBI Taxonomy" id="221028"/>
    <lineage>
        <taxon>Bacteria</taxon>
        <taxon>Bacillati</taxon>
        <taxon>Bacillota</taxon>
        <taxon>Bacilli</taxon>
        <taxon>Bacillales</taxon>
        <taxon>Paenibacillaceae</taxon>
        <taxon>Paenibacillus</taxon>
    </lineage>
</organism>
<dbReference type="Proteomes" id="UP001549098">
    <property type="component" value="Unassembled WGS sequence"/>
</dbReference>
<evidence type="ECO:0000313" key="3">
    <source>
        <dbReference type="Proteomes" id="UP001549098"/>
    </source>
</evidence>
<name>A0ABV2EZZ5_9BACL</name>
<protein>
    <submittedName>
        <fullName evidence="2">Uncharacterized protein</fullName>
    </submittedName>
</protein>
<comment type="caution">
    <text evidence="2">The sequence shown here is derived from an EMBL/GenBank/DDBJ whole genome shotgun (WGS) entry which is preliminary data.</text>
</comment>
<proteinExistence type="predicted"/>
<sequence>MRSSVERSASEHRQRSATKHSPHEACLAARTAHAPPLTAAITSDGPHTSH</sequence>
<accession>A0ABV2EZZ5</accession>
<gene>
    <name evidence="2" type="ORF">ABID47_001704</name>
</gene>
<reference evidence="2 3" key="1">
    <citation type="submission" date="2024-06" db="EMBL/GenBank/DDBJ databases">
        <title>Genomic Encyclopedia of Type Strains, Phase IV (KMG-IV): sequencing the most valuable type-strain genomes for metagenomic binning, comparative biology and taxonomic classification.</title>
        <authorList>
            <person name="Goeker M."/>
        </authorList>
    </citation>
    <scope>NUCLEOTIDE SEQUENCE [LARGE SCALE GENOMIC DNA]</scope>
    <source>
        <strain evidence="2 3">DSM 17253</strain>
    </source>
</reference>
<feature type="compositionally biased region" description="Basic and acidic residues" evidence="1">
    <location>
        <begin position="1"/>
        <end position="14"/>
    </location>
</feature>